<dbReference type="InterPro" id="IPR001279">
    <property type="entry name" value="Metallo-B-lactamas"/>
</dbReference>
<reference evidence="3" key="2">
    <citation type="submission" date="2020-09" db="EMBL/GenBank/DDBJ databases">
        <authorList>
            <person name="Sun Q."/>
            <person name="Zhou Y."/>
        </authorList>
    </citation>
    <scope>NUCLEOTIDE SEQUENCE</scope>
    <source>
        <strain evidence="3">CGMCC 1.12187</strain>
    </source>
</reference>
<dbReference type="SUPFAM" id="SSF56281">
    <property type="entry name" value="Metallo-hydrolase/oxidoreductase"/>
    <property type="match status" value="1"/>
</dbReference>
<dbReference type="EMBL" id="BMEQ01000007">
    <property type="protein sequence ID" value="GGG55109.1"/>
    <property type="molecule type" value="Genomic_DNA"/>
</dbReference>
<sequence length="299" mass="32546">MRINQLRDGVFAVCTDNWRLNSGLVLGTRRALVIDTGAGPRQGREILEAVRSLTDLPLAVVNTHAHYDHYMGNAVFRRAGAEDFWAHRGCAEAILEHGDYQRSYVGTHEPEMAAADGPDTQLVVPNRHLPGTGRRPALTRIDLGERSAVLFSLGRGHTDNDICVGTDDVVFTGDLVEEGADPSFEDSYPRGWAEALEHLAGLDRYRVFVPGHGRPVERTFVRQQAQMMRTAIQRVDASEAAAAQPGGARPVTASMFRLPYNPGAARVLLDRLERIRTEGAADAPAAAPAALRVPQPSAD</sequence>
<evidence type="ECO:0000313" key="4">
    <source>
        <dbReference type="Proteomes" id="UP000638848"/>
    </source>
</evidence>
<dbReference type="CDD" id="cd16282">
    <property type="entry name" value="metallo-hydrolase-like_MBL-fold"/>
    <property type="match status" value="1"/>
</dbReference>
<evidence type="ECO:0000256" key="1">
    <source>
        <dbReference type="SAM" id="MobiDB-lite"/>
    </source>
</evidence>
<dbReference type="AlphaFoldDB" id="A0A917GRA2"/>
<dbReference type="Gene3D" id="3.60.15.10">
    <property type="entry name" value="Ribonuclease Z/Hydroxyacylglutathione hydrolase-like"/>
    <property type="match status" value="1"/>
</dbReference>
<dbReference type="Proteomes" id="UP000638848">
    <property type="component" value="Unassembled WGS sequence"/>
</dbReference>
<dbReference type="InterPro" id="IPR050855">
    <property type="entry name" value="NDM-1-like"/>
</dbReference>
<name>A0A917GRA2_9MICC</name>
<comment type="caution">
    <text evidence="3">The sequence shown here is derived from an EMBL/GenBank/DDBJ whole genome shotgun (WGS) entry which is preliminary data.</text>
</comment>
<feature type="compositionally biased region" description="Low complexity" evidence="1">
    <location>
        <begin position="280"/>
        <end position="290"/>
    </location>
</feature>
<accession>A0A917GRA2</accession>
<dbReference type="PANTHER" id="PTHR42951:SF4">
    <property type="entry name" value="ACYL-COENZYME A THIOESTERASE MBLAC2"/>
    <property type="match status" value="1"/>
</dbReference>
<dbReference type="SMART" id="SM00849">
    <property type="entry name" value="Lactamase_B"/>
    <property type="match status" value="1"/>
</dbReference>
<dbReference type="Pfam" id="PF00753">
    <property type="entry name" value="Lactamase_B"/>
    <property type="match status" value="1"/>
</dbReference>
<feature type="region of interest" description="Disordered" evidence="1">
    <location>
        <begin position="279"/>
        <end position="299"/>
    </location>
</feature>
<reference evidence="3" key="1">
    <citation type="journal article" date="2014" name="Int. J. Syst. Evol. Microbiol.">
        <title>Complete genome sequence of Corynebacterium casei LMG S-19264T (=DSM 44701T), isolated from a smear-ripened cheese.</title>
        <authorList>
            <consortium name="US DOE Joint Genome Institute (JGI-PGF)"/>
            <person name="Walter F."/>
            <person name="Albersmeier A."/>
            <person name="Kalinowski J."/>
            <person name="Ruckert C."/>
        </authorList>
    </citation>
    <scope>NUCLEOTIDE SEQUENCE</scope>
    <source>
        <strain evidence="3">CGMCC 1.12187</strain>
    </source>
</reference>
<evidence type="ECO:0000313" key="3">
    <source>
        <dbReference type="EMBL" id="GGG55109.1"/>
    </source>
</evidence>
<protein>
    <recommendedName>
        <fullName evidence="2">Metallo-beta-lactamase domain-containing protein</fullName>
    </recommendedName>
</protein>
<gene>
    <name evidence="3" type="ORF">GCM10011374_17560</name>
</gene>
<dbReference type="InterPro" id="IPR036866">
    <property type="entry name" value="RibonucZ/Hydroxyglut_hydro"/>
</dbReference>
<dbReference type="PANTHER" id="PTHR42951">
    <property type="entry name" value="METALLO-BETA-LACTAMASE DOMAIN-CONTAINING"/>
    <property type="match status" value="1"/>
</dbReference>
<evidence type="ECO:0000259" key="2">
    <source>
        <dbReference type="SMART" id="SM00849"/>
    </source>
</evidence>
<organism evidence="3 4">
    <name type="scientific">Kocuria dechangensis</name>
    <dbReference type="NCBI Taxonomy" id="1176249"/>
    <lineage>
        <taxon>Bacteria</taxon>
        <taxon>Bacillati</taxon>
        <taxon>Actinomycetota</taxon>
        <taxon>Actinomycetes</taxon>
        <taxon>Micrococcales</taxon>
        <taxon>Micrococcaceae</taxon>
        <taxon>Kocuria</taxon>
    </lineage>
</organism>
<feature type="domain" description="Metallo-beta-lactamase" evidence="2">
    <location>
        <begin position="19"/>
        <end position="212"/>
    </location>
</feature>
<proteinExistence type="predicted"/>
<keyword evidence="4" id="KW-1185">Reference proteome</keyword>